<keyword evidence="4 14" id="KW-0645">Protease</keyword>
<dbReference type="EMBL" id="SRJD01000001">
    <property type="protein sequence ID" value="TGB00314.1"/>
    <property type="molecule type" value="Genomic_DNA"/>
</dbReference>
<dbReference type="Pfam" id="PF17820">
    <property type="entry name" value="PDZ_6"/>
    <property type="match status" value="1"/>
</dbReference>
<dbReference type="CDD" id="cd23081">
    <property type="entry name" value="cpPDZ_EcRseP-like"/>
    <property type="match status" value="1"/>
</dbReference>
<feature type="transmembrane region" description="Helical" evidence="11">
    <location>
        <begin position="393"/>
        <end position="412"/>
    </location>
</feature>
<keyword evidence="7 11" id="KW-0862">Zinc</keyword>
<evidence type="ECO:0000256" key="2">
    <source>
        <dbReference type="ARBA" id="ARBA00004141"/>
    </source>
</evidence>
<evidence type="ECO:0000259" key="13">
    <source>
        <dbReference type="Pfam" id="PF17820"/>
    </source>
</evidence>
<evidence type="ECO:0000259" key="12">
    <source>
        <dbReference type="Pfam" id="PF02163"/>
    </source>
</evidence>
<evidence type="ECO:0000313" key="14">
    <source>
        <dbReference type="EMBL" id="TGB00314.1"/>
    </source>
</evidence>
<keyword evidence="15" id="KW-1185">Reference proteome</keyword>
<feature type="domain" description="PDZ" evidence="13">
    <location>
        <begin position="207"/>
        <end position="255"/>
    </location>
</feature>
<evidence type="ECO:0000256" key="6">
    <source>
        <dbReference type="ARBA" id="ARBA00022801"/>
    </source>
</evidence>
<dbReference type="GO" id="GO:0016020">
    <property type="term" value="C:membrane"/>
    <property type="evidence" value="ECO:0007669"/>
    <property type="project" value="UniProtKB-SubCell"/>
</dbReference>
<feature type="domain" description="Peptidase M50" evidence="12">
    <location>
        <begin position="8"/>
        <end position="406"/>
    </location>
</feature>
<dbReference type="CDD" id="cd06163">
    <property type="entry name" value="S2P-M50_PDZ_RseP-like"/>
    <property type="match status" value="1"/>
</dbReference>
<evidence type="ECO:0000256" key="7">
    <source>
        <dbReference type="ARBA" id="ARBA00022833"/>
    </source>
</evidence>
<keyword evidence="11" id="KW-0479">Metal-binding</keyword>
<dbReference type="GO" id="GO:0004222">
    <property type="term" value="F:metalloendopeptidase activity"/>
    <property type="evidence" value="ECO:0007669"/>
    <property type="project" value="InterPro"/>
</dbReference>
<comment type="subcellular location">
    <subcellularLocation>
        <location evidence="2">Membrane</location>
        <topology evidence="2">Multi-pass membrane protein</topology>
    </subcellularLocation>
</comment>
<gene>
    <name evidence="14" type="primary">rseP</name>
    <name evidence="14" type="ORF">E4665_01165</name>
</gene>
<keyword evidence="5 11" id="KW-0812">Transmembrane</keyword>
<evidence type="ECO:0000256" key="1">
    <source>
        <dbReference type="ARBA" id="ARBA00001947"/>
    </source>
</evidence>
<dbReference type="AlphaFoldDB" id="A0A4Z0GSD9"/>
<evidence type="ECO:0000313" key="15">
    <source>
        <dbReference type="Proteomes" id="UP000298347"/>
    </source>
</evidence>
<feature type="transmembrane region" description="Helical" evidence="11">
    <location>
        <begin position="6"/>
        <end position="25"/>
    </location>
</feature>
<dbReference type="SUPFAM" id="SSF50156">
    <property type="entry name" value="PDZ domain-like"/>
    <property type="match status" value="1"/>
</dbReference>
<dbReference type="Gene3D" id="2.30.42.10">
    <property type="match status" value="1"/>
</dbReference>
<dbReference type="EC" id="3.4.24.-" evidence="11"/>
<name>A0A4Z0GSD9_9BACL</name>
<evidence type="ECO:0000256" key="10">
    <source>
        <dbReference type="ARBA" id="ARBA00023136"/>
    </source>
</evidence>
<dbReference type="InterPro" id="IPR041489">
    <property type="entry name" value="PDZ_6"/>
</dbReference>
<dbReference type="PANTHER" id="PTHR42837:SF2">
    <property type="entry name" value="MEMBRANE METALLOPROTEASE ARASP2, CHLOROPLASTIC-RELATED"/>
    <property type="match status" value="1"/>
</dbReference>
<dbReference type="OrthoDB" id="9782003at2"/>
<dbReference type="PANTHER" id="PTHR42837">
    <property type="entry name" value="REGULATOR OF SIGMA-E PROTEASE RSEP"/>
    <property type="match status" value="1"/>
</dbReference>
<keyword evidence="8 11" id="KW-1133">Transmembrane helix</keyword>
<evidence type="ECO:0000256" key="8">
    <source>
        <dbReference type="ARBA" id="ARBA00022989"/>
    </source>
</evidence>
<evidence type="ECO:0000256" key="5">
    <source>
        <dbReference type="ARBA" id="ARBA00022692"/>
    </source>
</evidence>
<evidence type="ECO:0000256" key="4">
    <source>
        <dbReference type="ARBA" id="ARBA00022670"/>
    </source>
</evidence>
<keyword evidence="10 11" id="KW-0472">Membrane</keyword>
<comment type="similarity">
    <text evidence="3 11">Belongs to the peptidase M50B family.</text>
</comment>
<evidence type="ECO:0000256" key="3">
    <source>
        <dbReference type="ARBA" id="ARBA00007931"/>
    </source>
</evidence>
<keyword evidence="9 11" id="KW-0482">Metalloprotease</keyword>
<dbReference type="InterPro" id="IPR004387">
    <property type="entry name" value="Pept_M50_Zn"/>
</dbReference>
<dbReference type="Pfam" id="PF02163">
    <property type="entry name" value="Peptidase_M50"/>
    <property type="match status" value="1"/>
</dbReference>
<feature type="transmembrane region" description="Helical" evidence="11">
    <location>
        <begin position="169"/>
        <end position="193"/>
    </location>
</feature>
<reference evidence="14 15" key="1">
    <citation type="journal article" date="2015" name="Int. J. Syst. Evol. Microbiol.">
        <title>Sporolactobacillus shoreae sp. nov. and Sporolactobacillus spathodeae sp. nov., two spore-forming lactic acid bacteria isolated from tree barks in Thailand.</title>
        <authorList>
            <person name="Thamacharoensuk T."/>
            <person name="Kitahara M."/>
            <person name="Ohkuma M."/>
            <person name="Thongchul N."/>
            <person name="Tanasupawat S."/>
        </authorList>
    </citation>
    <scope>NUCLEOTIDE SEQUENCE [LARGE SCALE GENOMIC DNA]</scope>
    <source>
        <strain evidence="14 15">BK92</strain>
    </source>
</reference>
<dbReference type="GO" id="GO:0006508">
    <property type="term" value="P:proteolysis"/>
    <property type="evidence" value="ECO:0007669"/>
    <property type="project" value="UniProtKB-KW"/>
</dbReference>
<dbReference type="Proteomes" id="UP000298347">
    <property type="component" value="Unassembled WGS sequence"/>
</dbReference>
<dbReference type="RefSeq" id="WP_135346960.1">
    <property type="nucleotide sequence ID" value="NZ_SRJD01000001.1"/>
</dbReference>
<dbReference type="InterPro" id="IPR008915">
    <property type="entry name" value="Peptidase_M50"/>
</dbReference>
<keyword evidence="6 11" id="KW-0378">Hydrolase</keyword>
<evidence type="ECO:0000256" key="9">
    <source>
        <dbReference type="ARBA" id="ARBA00023049"/>
    </source>
</evidence>
<dbReference type="GO" id="GO:0046872">
    <property type="term" value="F:metal ion binding"/>
    <property type="evidence" value="ECO:0007669"/>
    <property type="project" value="UniProtKB-KW"/>
</dbReference>
<feature type="transmembrane region" description="Helical" evidence="11">
    <location>
        <begin position="343"/>
        <end position="364"/>
    </location>
</feature>
<dbReference type="InterPro" id="IPR036034">
    <property type="entry name" value="PDZ_sf"/>
</dbReference>
<protein>
    <recommendedName>
        <fullName evidence="11">Zinc metalloprotease</fullName>
        <ecNumber evidence="11">3.4.24.-</ecNumber>
    </recommendedName>
</protein>
<evidence type="ECO:0000256" key="11">
    <source>
        <dbReference type="RuleBase" id="RU362031"/>
    </source>
</evidence>
<dbReference type="NCBIfam" id="TIGR00054">
    <property type="entry name" value="RIP metalloprotease RseP"/>
    <property type="match status" value="1"/>
</dbReference>
<organism evidence="14 15">
    <name type="scientific">Sporolactobacillus shoreae</name>
    <dbReference type="NCBI Taxonomy" id="1465501"/>
    <lineage>
        <taxon>Bacteria</taxon>
        <taxon>Bacillati</taxon>
        <taxon>Bacillota</taxon>
        <taxon>Bacilli</taxon>
        <taxon>Bacillales</taxon>
        <taxon>Sporolactobacillaceae</taxon>
        <taxon>Sporolactobacillus</taxon>
    </lineage>
</organism>
<sequence length="421" mass="47095">METLIVVVIIFGLLVSIHELGHLIVAKKSGILCREYAIGFGPKIFSIKKGETVYTLRLLPIGGYVRMAGEDPEIVEIKPGQQIGLFFNRDGKVGRLVADHLEKYPQSRFFTVEHCDIEKELYISGYEEENGPLVRYNIDRKATYVSDNQDFQIAPLDRQFSSKSLLKRFLTIFAGPFMNLVLAVVVFIIFYSIQGVPTDAPRLGELIKGYPAQKAGLLVNDKILRINEQRIGSWNDIVSYVQKRPKEKMTFTIERNGQVSHVSLTSGQRNGEKKGTKEGLIGAYSPTVHSIPASFSAGVKQTAYWITMELNGLKTMVTGGFNLNDLAGPARMYQMTGEVVQQGLVLVLNWTAFLSVNLAVINLLPLPALDGGRLLFLIIEALRGKPIEPQKEALVHFIGFAFLMLLMLLVTWNDLQNIFMR</sequence>
<comment type="cofactor">
    <cofactor evidence="1 11">
        <name>Zn(2+)</name>
        <dbReference type="ChEBI" id="CHEBI:29105"/>
    </cofactor>
</comment>
<accession>A0A4Z0GSD9</accession>
<comment type="caution">
    <text evidence="14">The sequence shown here is derived from an EMBL/GenBank/DDBJ whole genome shotgun (WGS) entry which is preliminary data.</text>
</comment>
<proteinExistence type="inferred from homology"/>